<name>A0A168Q923_MUCCL</name>
<sequence>LEEAKKNHEPIYVHCKAGKSRSITAILAYLVTSERWTLKRAYRHVIKARPNMSPNIGFISELMKMEAQVHGRVSSFLESDWQSTSLPSPEYANELFQLEKAWQTAAQV</sequence>
<feature type="domain" description="Tyrosine specific protein phosphatases" evidence="6">
    <location>
        <begin position="1"/>
        <end position="52"/>
    </location>
</feature>
<dbReference type="GO" id="GO:0004725">
    <property type="term" value="F:protein tyrosine phosphatase activity"/>
    <property type="evidence" value="ECO:0007669"/>
    <property type="project" value="UniProtKB-EC"/>
</dbReference>
<evidence type="ECO:0000256" key="2">
    <source>
        <dbReference type="ARBA" id="ARBA00013064"/>
    </source>
</evidence>
<dbReference type="GO" id="GO:0005737">
    <property type="term" value="C:cytoplasm"/>
    <property type="evidence" value="ECO:0007669"/>
    <property type="project" value="TreeGrafter"/>
</dbReference>
<evidence type="ECO:0000259" key="6">
    <source>
        <dbReference type="PROSITE" id="PS50056"/>
    </source>
</evidence>
<dbReference type="Gene3D" id="3.90.190.10">
    <property type="entry name" value="Protein tyrosine phosphatase superfamily"/>
    <property type="match status" value="1"/>
</dbReference>
<evidence type="ECO:0000256" key="1">
    <source>
        <dbReference type="ARBA" id="ARBA00008601"/>
    </source>
</evidence>
<dbReference type="SUPFAM" id="SSF52799">
    <property type="entry name" value="(Phosphotyrosine protein) phosphatases II"/>
    <property type="match status" value="1"/>
</dbReference>
<protein>
    <recommendedName>
        <fullName evidence="2">protein-tyrosine-phosphatase</fullName>
        <ecNumber evidence="2">3.1.3.48</ecNumber>
    </recommendedName>
</protein>
<proteinExistence type="inferred from homology"/>
<dbReference type="AlphaFoldDB" id="A0A168Q923"/>
<keyword evidence="8" id="KW-1185">Reference proteome</keyword>
<keyword evidence="3" id="KW-0378">Hydrolase</keyword>
<reference evidence="7 8" key="1">
    <citation type="submission" date="2015-06" db="EMBL/GenBank/DDBJ databases">
        <title>Expansion of signal transduction pathways in fungi by whole-genome duplication.</title>
        <authorList>
            <consortium name="DOE Joint Genome Institute"/>
            <person name="Corrochano L.M."/>
            <person name="Kuo A."/>
            <person name="Marcet-Houben M."/>
            <person name="Polaino S."/>
            <person name="Salamov A."/>
            <person name="Villalobos J.M."/>
            <person name="Alvarez M.I."/>
            <person name="Avalos J."/>
            <person name="Benito E.P."/>
            <person name="Benoit I."/>
            <person name="Burger G."/>
            <person name="Camino L.P."/>
            <person name="Canovas D."/>
            <person name="Cerda-Olmedo E."/>
            <person name="Cheng J.-F."/>
            <person name="Dominguez A."/>
            <person name="Elias M."/>
            <person name="Eslava A.P."/>
            <person name="Glaser F."/>
            <person name="Grimwood J."/>
            <person name="Gutierrez G."/>
            <person name="Heitman J."/>
            <person name="Henrissat B."/>
            <person name="Iturriaga E.A."/>
            <person name="Lang B.F."/>
            <person name="Lavin J.L."/>
            <person name="Lee S."/>
            <person name="Li W."/>
            <person name="Lindquist E."/>
            <person name="Lopez-Garcia S."/>
            <person name="Luque E.M."/>
            <person name="Marcos A.T."/>
            <person name="Martin J."/>
            <person name="Mccluskey K."/>
            <person name="Medina H.R."/>
            <person name="Miralles-Duran A."/>
            <person name="Miyazaki A."/>
            <person name="Munoz-Torres E."/>
            <person name="Oguiza J.A."/>
            <person name="Ohm R."/>
            <person name="Olmedo M."/>
            <person name="Orejas M."/>
            <person name="Ortiz-Castellanos L."/>
            <person name="Pisabarro A.G."/>
            <person name="Rodriguez-Romero J."/>
            <person name="Ruiz-Herrera J."/>
            <person name="Ruiz-Vazquez R."/>
            <person name="Sanz C."/>
            <person name="Schackwitz W."/>
            <person name="Schmutz J."/>
            <person name="Shahriari M."/>
            <person name="Shelest E."/>
            <person name="Silva-Franco F."/>
            <person name="Soanes D."/>
            <person name="Syed K."/>
            <person name="Tagua V.G."/>
            <person name="Talbot N.J."/>
            <person name="Thon M."/>
            <person name="De Vries R.P."/>
            <person name="Wiebenga A."/>
            <person name="Yadav J.S."/>
            <person name="Braun E.L."/>
            <person name="Baker S."/>
            <person name="Garre V."/>
            <person name="Horwitz B."/>
            <person name="Torres-Martinez S."/>
            <person name="Idnurm A."/>
            <person name="Herrera-Estrella A."/>
            <person name="Gabaldon T."/>
            <person name="Grigoriev I.V."/>
        </authorList>
    </citation>
    <scope>NUCLEOTIDE SEQUENCE [LARGE SCALE GENOMIC DNA]</scope>
    <source>
        <strain evidence="7 8">CBS 277.49</strain>
    </source>
</reference>
<dbReference type="InterPro" id="IPR000340">
    <property type="entry name" value="Dual-sp_phosphatase_cat-dom"/>
</dbReference>
<dbReference type="STRING" id="747725.A0A168Q923"/>
<dbReference type="InterPro" id="IPR020422">
    <property type="entry name" value="TYR_PHOSPHATASE_DUAL_dom"/>
</dbReference>
<comment type="caution">
    <text evidence="7">The sequence shown here is derived from an EMBL/GenBank/DDBJ whole genome shotgun (WGS) entry which is preliminary data.</text>
</comment>
<accession>A0A168Q923</accession>
<organism evidence="7 8">
    <name type="scientific">Mucor lusitanicus CBS 277.49</name>
    <dbReference type="NCBI Taxonomy" id="747725"/>
    <lineage>
        <taxon>Eukaryota</taxon>
        <taxon>Fungi</taxon>
        <taxon>Fungi incertae sedis</taxon>
        <taxon>Mucoromycota</taxon>
        <taxon>Mucoromycotina</taxon>
        <taxon>Mucoromycetes</taxon>
        <taxon>Mucorales</taxon>
        <taxon>Mucorineae</taxon>
        <taxon>Mucoraceae</taxon>
        <taxon>Mucor</taxon>
    </lineage>
</organism>
<evidence type="ECO:0000256" key="3">
    <source>
        <dbReference type="ARBA" id="ARBA00022801"/>
    </source>
</evidence>
<evidence type="ECO:0000313" key="7">
    <source>
        <dbReference type="EMBL" id="OAD08888.1"/>
    </source>
</evidence>
<dbReference type="PROSITE" id="PS50054">
    <property type="entry name" value="TYR_PHOSPHATASE_DUAL"/>
    <property type="match status" value="1"/>
</dbReference>
<evidence type="ECO:0000313" key="8">
    <source>
        <dbReference type="Proteomes" id="UP000077051"/>
    </source>
</evidence>
<feature type="non-terminal residue" evidence="7">
    <location>
        <position position="1"/>
    </location>
</feature>
<feature type="domain" description="Tyrosine-protein phosphatase" evidence="5">
    <location>
        <begin position="1"/>
        <end position="71"/>
    </location>
</feature>
<dbReference type="GO" id="GO:0043409">
    <property type="term" value="P:negative regulation of MAPK cascade"/>
    <property type="evidence" value="ECO:0007669"/>
    <property type="project" value="TreeGrafter"/>
</dbReference>
<dbReference type="CDD" id="cd14498">
    <property type="entry name" value="DSP"/>
    <property type="match status" value="1"/>
</dbReference>
<dbReference type="OrthoDB" id="273181at2759"/>
<dbReference type="EMBL" id="AMYB01000001">
    <property type="protein sequence ID" value="OAD08888.1"/>
    <property type="molecule type" value="Genomic_DNA"/>
</dbReference>
<keyword evidence="4" id="KW-0904">Protein phosphatase</keyword>
<dbReference type="PROSITE" id="PS50056">
    <property type="entry name" value="TYR_PHOSPHATASE_2"/>
    <property type="match status" value="1"/>
</dbReference>
<dbReference type="EC" id="3.1.3.48" evidence="2"/>
<dbReference type="PANTHER" id="PTHR10159:SF530">
    <property type="entry name" value="DUAL SPECIFICITY PROTEIN PHOSPHATASE DDB_G0271350-RELATED"/>
    <property type="match status" value="1"/>
</dbReference>
<dbReference type="InterPro" id="IPR029021">
    <property type="entry name" value="Prot-tyrosine_phosphatase-like"/>
</dbReference>
<evidence type="ECO:0000259" key="5">
    <source>
        <dbReference type="PROSITE" id="PS50054"/>
    </source>
</evidence>
<dbReference type="VEuPathDB" id="FungiDB:MUCCIDRAFT_135640"/>
<dbReference type="InterPro" id="IPR000387">
    <property type="entry name" value="Tyr_Pase_dom"/>
</dbReference>
<dbReference type="Pfam" id="PF00782">
    <property type="entry name" value="DSPc"/>
    <property type="match status" value="1"/>
</dbReference>
<dbReference type="Proteomes" id="UP000077051">
    <property type="component" value="Unassembled WGS sequence"/>
</dbReference>
<evidence type="ECO:0000256" key="4">
    <source>
        <dbReference type="ARBA" id="ARBA00022912"/>
    </source>
</evidence>
<gene>
    <name evidence="7" type="ORF">MUCCIDRAFT_135640</name>
</gene>
<comment type="similarity">
    <text evidence="1">Belongs to the protein-tyrosine phosphatase family. Non-receptor class dual specificity subfamily.</text>
</comment>
<dbReference type="PANTHER" id="PTHR10159">
    <property type="entry name" value="DUAL SPECIFICITY PROTEIN PHOSPHATASE"/>
    <property type="match status" value="1"/>
</dbReference>